<dbReference type="InterPro" id="IPR052027">
    <property type="entry name" value="PspC"/>
</dbReference>
<feature type="domain" description="Phage shock protein PspC N-terminal" evidence="7">
    <location>
        <begin position="107"/>
        <end position="164"/>
    </location>
</feature>
<evidence type="ECO:0000256" key="1">
    <source>
        <dbReference type="ARBA" id="ARBA00004162"/>
    </source>
</evidence>
<feature type="transmembrane region" description="Helical" evidence="6">
    <location>
        <begin position="213"/>
        <end position="230"/>
    </location>
</feature>
<evidence type="ECO:0000256" key="6">
    <source>
        <dbReference type="SAM" id="Phobius"/>
    </source>
</evidence>
<evidence type="ECO:0000259" key="9">
    <source>
        <dbReference type="Pfam" id="PF22744"/>
    </source>
</evidence>
<evidence type="ECO:0000256" key="4">
    <source>
        <dbReference type="ARBA" id="ARBA00022989"/>
    </source>
</evidence>
<feature type="domain" description="PspC-related ToastRack" evidence="9">
    <location>
        <begin position="392"/>
        <end position="526"/>
    </location>
</feature>
<feature type="transmembrane region" description="Helical" evidence="6">
    <location>
        <begin position="138"/>
        <end position="162"/>
    </location>
</feature>
<comment type="subcellular location">
    <subcellularLocation>
        <location evidence="1">Cell membrane</location>
        <topology evidence="1">Single-pass membrane protein</topology>
    </subcellularLocation>
</comment>
<comment type="caution">
    <text evidence="10">The sequence shown here is derived from an EMBL/GenBank/DDBJ whole genome shotgun (WGS) entry which is preliminary data.</text>
</comment>
<dbReference type="InterPro" id="IPR007168">
    <property type="entry name" value="Phageshock_PspC_N"/>
</dbReference>
<dbReference type="Proteomes" id="UP001596978">
    <property type="component" value="Unassembled WGS sequence"/>
</dbReference>
<name>A0ABW3CT09_9FLAO</name>
<evidence type="ECO:0000313" key="10">
    <source>
        <dbReference type="EMBL" id="MFD0860915.1"/>
    </source>
</evidence>
<evidence type="ECO:0000313" key="11">
    <source>
        <dbReference type="Proteomes" id="UP001596978"/>
    </source>
</evidence>
<evidence type="ECO:0000256" key="5">
    <source>
        <dbReference type="ARBA" id="ARBA00023136"/>
    </source>
</evidence>
<keyword evidence="11" id="KW-1185">Reference proteome</keyword>
<dbReference type="InterPro" id="IPR054321">
    <property type="entry name" value="PspC-rel_TM"/>
</dbReference>
<feature type="transmembrane region" description="Helical" evidence="6">
    <location>
        <begin position="281"/>
        <end position="310"/>
    </location>
</feature>
<proteinExistence type="predicted"/>
<feature type="transmembrane region" description="Helical" evidence="6">
    <location>
        <begin position="237"/>
        <end position="261"/>
    </location>
</feature>
<organism evidence="10 11">
    <name type="scientific">Sungkyunkwania multivorans</name>
    <dbReference type="NCBI Taxonomy" id="1173618"/>
    <lineage>
        <taxon>Bacteria</taxon>
        <taxon>Pseudomonadati</taxon>
        <taxon>Bacteroidota</taxon>
        <taxon>Flavobacteriia</taxon>
        <taxon>Flavobacteriales</taxon>
        <taxon>Flavobacteriaceae</taxon>
        <taxon>Sungkyunkwania</taxon>
    </lineage>
</organism>
<evidence type="ECO:0000259" key="7">
    <source>
        <dbReference type="Pfam" id="PF04024"/>
    </source>
</evidence>
<dbReference type="PANTHER" id="PTHR33885">
    <property type="entry name" value="PHAGE SHOCK PROTEIN C"/>
    <property type="match status" value="1"/>
</dbReference>
<keyword evidence="4 6" id="KW-1133">Transmembrane helix</keyword>
<keyword evidence="2" id="KW-1003">Cell membrane</keyword>
<protein>
    <submittedName>
        <fullName evidence="10">PspC domain-containing protein</fullName>
    </submittedName>
</protein>
<dbReference type="Pfam" id="PF22571">
    <property type="entry name" value="LiaI-LiaF-TM_PspC"/>
    <property type="match status" value="1"/>
</dbReference>
<feature type="transmembrane region" description="Helical" evidence="6">
    <location>
        <begin position="322"/>
        <end position="340"/>
    </location>
</feature>
<feature type="domain" description="PspC-related transmembrane region" evidence="8">
    <location>
        <begin position="205"/>
        <end position="345"/>
    </location>
</feature>
<evidence type="ECO:0000259" key="8">
    <source>
        <dbReference type="Pfam" id="PF22571"/>
    </source>
</evidence>
<gene>
    <name evidence="10" type="ORF">ACFQ1M_01735</name>
</gene>
<dbReference type="PANTHER" id="PTHR33885:SF3">
    <property type="entry name" value="PHAGE SHOCK PROTEIN C"/>
    <property type="match status" value="1"/>
</dbReference>
<dbReference type="Pfam" id="PF04024">
    <property type="entry name" value="PspC"/>
    <property type="match status" value="1"/>
</dbReference>
<dbReference type="InterPro" id="IPR054319">
    <property type="entry name" value="PspC-rel_ToastRack"/>
</dbReference>
<accession>A0ABW3CT09</accession>
<evidence type="ECO:0000256" key="2">
    <source>
        <dbReference type="ARBA" id="ARBA00022475"/>
    </source>
</evidence>
<evidence type="ECO:0000256" key="3">
    <source>
        <dbReference type="ARBA" id="ARBA00022692"/>
    </source>
</evidence>
<reference evidence="11" key="1">
    <citation type="journal article" date="2019" name="Int. J. Syst. Evol. Microbiol.">
        <title>The Global Catalogue of Microorganisms (GCM) 10K type strain sequencing project: providing services to taxonomists for standard genome sequencing and annotation.</title>
        <authorList>
            <consortium name="The Broad Institute Genomics Platform"/>
            <consortium name="The Broad Institute Genome Sequencing Center for Infectious Disease"/>
            <person name="Wu L."/>
            <person name="Ma J."/>
        </authorList>
    </citation>
    <scope>NUCLEOTIDE SEQUENCE [LARGE SCALE GENOMIC DNA]</scope>
    <source>
        <strain evidence="11">CCUG 62952</strain>
    </source>
</reference>
<keyword evidence="3 6" id="KW-0812">Transmembrane</keyword>
<dbReference type="RefSeq" id="WP_386402932.1">
    <property type="nucleotide sequence ID" value="NZ_JBHTJH010000002.1"/>
</dbReference>
<keyword evidence="5 6" id="KW-0472">Membrane</keyword>
<dbReference type="EMBL" id="JBHTJH010000002">
    <property type="protein sequence ID" value="MFD0860915.1"/>
    <property type="molecule type" value="Genomic_DNA"/>
</dbReference>
<sequence>MNKTININLAGTFFHIDEDAYNKLQRYLNAIRRSFTDSQGRDEIIADIEARISELFTEKMENDRQVIGMKQLDEVIAVMGQPEDYLVDDEIFEDEPKKEKPRTRTYKQLFRDTDNQYISGVSSGLGHYLGIDAVWIRILWIILTFFSGGSLILIYILLWVLIPAAQTTAEKLEMRGKPVNISNIEKKVKEGFDDVTDKVKNADYEGMGKKAKSGATSFFEAIGNIIAFFFKIIIKFIGIILIIVAAATLIGLFVGFFSVGIADIVHFPGWDLADMANVTGVPLWVVSMLAFFAIGIPFFFLLILGLKILVDNLKSIGRTAKYSLLGLWLLSIISLIVIGAKEAAEHAFEGSISEKKELYISPADTLKVAMAANEAYEDRLFRNSNVNIVYGDNGNDKLYSEEVYLNIRRSNDSVAYIKIEKESHGNSYANARAHASDIEFNYTLLGNQLALDEFFLTDLDAKFRDQNVFITLYLPEGAVVDLDDSTYDYISSRIRLDQDFYRRSAAGKLWKIGEGNRLICLNCPEKSSDTDEDESNKLIINEDGVDINVKSNDGKFKVKIDEDGVEVKTNEQ</sequence>
<dbReference type="Pfam" id="PF22744">
    <property type="entry name" value="Toast-rack_PspC-Cterm"/>
    <property type="match status" value="1"/>
</dbReference>